<protein>
    <submittedName>
        <fullName evidence="3">Uncharacterized protein</fullName>
    </submittedName>
</protein>
<keyword evidence="4" id="KW-1185">Reference proteome</keyword>
<organism evidence="3 4">
    <name type="scientific">Marinactinospora thermotolerans DSM 45154</name>
    <dbReference type="NCBI Taxonomy" id="1122192"/>
    <lineage>
        <taxon>Bacteria</taxon>
        <taxon>Bacillati</taxon>
        <taxon>Actinomycetota</taxon>
        <taxon>Actinomycetes</taxon>
        <taxon>Streptosporangiales</taxon>
        <taxon>Nocardiopsidaceae</taxon>
        <taxon>Marinactinospora</taxon>
    </lineage>
</organism>
<sequence>MYGLIWRILPGPRPVKFLLFLGLTAALAAFLWYVAFPWVDPYMPFNDSTMGSAPQTPAGEAPPPPADGADPALSGP</sequence>
<evidence type="ECO:0000256" key="2">
    <source>
        <dbReference type="SAM" id="Phobius"/>
    </source>
</evidence>
<dbReference type="AlphaFoldDB" id="A0A1T4Q6L1"/>
<proteinExistence type="predicted"/>
<keyword evidence="2" id="KW-1133">Transmembrane helix</keyword>
<dbReference type="Proteomes" id="UP000190637">
    <property type="component" value="Unassembled WGS sequence"/>
</dbReference>
<keyword evidence="2" id="KW-0812">Transmembrane</keyword>
<evidence type="ECO:0000256" key="1">
    <source>
        <dbReference type="SAM" id="MobiDB-lite"/>
    </source>
</evidence>
<feature type="compositionally biased region" description="Low complexity" evidence="1">
    <location>
        <begin position="67"/>
        <end position="76"/>
    </location>
</feature>
<evidence type="ECO:0000313" key="3">
    <source>
        <dbReference type="EMBL" id="SJZ99402.1"/>
    </source>
</evidence>
<dbReference type="STRING" id="1122192.SAMN02745673_02069"/>
<evidence type="ECO:0000313" key="4">
    <source>
        <dbReference type="Proteomes" id="UP000190637"/>
    </source>
</evidence>
<reference evidence="3 4" key="1">
    <citation type="submission" date="2017-02" db="EMBL/GenBank/DDBJ databases">
        <authorList>
            <person name="Peterson S.W."/>
        </authorList>
    </citation>
    <scope>NUCLEOTIDE SEQUENCE [LARGE SCALE GENOMIC DNA]</scope>
    <source>
        <strain evidence="3 4">DSM 45154</strain>
    </source>
</reference>
<dbReference type="EMBL" id="FUWS01000005">
    <property type="protein sequence ID" value="SJZ99402.1"/>
    <property type="molecule type" value="Genomic_DNA"/>
</dbReference>
<feature type="transmembrane region" description="Helical" evidence="2">
    <location>
        <begin position="17"/>
        <end position="36"/>
    </location>
</feature>
<accession>A0A1T4Q6L1</accession>
<feature type="region of interest" description="Disordered" evidence="1">
    <location>
        <begin position="49"/>
        <end position="76"/>
    </location>
</feature>
<dbReference type="RefSeq" id="WP_078761419.1">
    <property type="nucleotide sequence ID" value="NZ_FUWS01000005.1"/>
</dbReference>
<gene>
    <name evidence="3" type="ORF">SAMN02745673_02069</name>
</gene>
<keyword evidence="2" id="KW-0472">Membrane</keyword>
<name>A0A1T4Q6L1_9ACTN</name>